<dbReference type="PRINTS" id="PR00364">
    <property type="entry name" value="DISEASERSIST"/>
</dbReference>
<dbReference type="Pfam" id="PF13855">
    <property type="entry name" value="LRR_8"/>
    <property type="match status" value="1"/>
</dbReference>
<reference evidence="10" key="3">
    <citation type="submission" date="2015-04" db="UniProtKB">
        <authorList>
            <consortium name="EnsemblPlants"/>
        </authorList>
    </citation>
    <scope>IDENTIFICATION</scope>
    <source>
        <strain evidence="10">cv. Jemalong A17</strain>
    </source>
</reference>
<evidence type="ECO:0000256" key="6">
    <source>
        <dbReference type="ARBA" id="ARBA00023027"/>
    </source>
</evidence>
<name>G7K107_MEDTR</name>
<sequence>MPKRRFWDLSSCSSSSNSSIQSYRYDVFISFRGSDTRNTFVDHLYAHLIRKGIFTFKDDAQLNKGHSISTQLLHAIRQSRVSIIIFSKDYASSTWCLDEMATIADCQLNLNHTVFYDVAPSDVRKQKGVYQNVFAVHSKISKHEPHKVDCWKRAMTCLAGSSGWDVRNKPEFEEIEKIVQEVINSLGHKFSGFVDDLIGIQPRVEALERLLKLRSADDGFRVLGIRGMGGIGKTTLVTVLYDKISYQFHACCFIENVSKIYRDGGCVAVQKQILHQTIREKNLEAYSPSEISRIVRNRLHNIKLLVVLDDIDQIEQLQELHINPKLLCGGSRIIITTRDEHILKQYGADVVYEAQLMSDSEALDLLHRKAFKSDNSSSTFSELIPQWRATLDGLRNNPSLDKRIMTVLRISFEGLEPREREIFLHIACFFKGEKADYVRGILDACGLHPDIGIPLIAEKSLITIRNNEIHMHGMLQELGRQIVQGQHPNEPEFWSRLWLYRDFHRVMMTEMKAPIEVKAIVLDQKEDGSEFNKLRAEDLSKLGHLKLLILCHKNFSGEPIFLSNSLCYLSWNGFPFDSLPSNIQLHDLVELNMPDSNIKQLWEGIQRLPCLKRMDLSNSKNLRTTPSFEGIQNLERIDFTGCINLLQVHPSVGLLTELVFLSLQNCTNLTCLDFGSVSRVWSLRVLRLSGCIGLRNTPDFTVAANLEYLDMERCINLSKIDKSIGTLTKLRFLSLRHCTKLFPISNIFDNMTSLTTLDLCECWNFTTLPLPTTVNSPSPLESLIFLDLSFCNISVLPDSIGKLKSLERLNLQGNHFTTLPSTFKRLANLAYLNLSHCHRLKRLPKLPTKSGQSDSVGRYFKTTSGSRDHRSGLYIYDCPKLTKRLFSCEDPGVPFKWLKRLFKEPRHFRCGFDIVLPLHRKHIDLHGNPLIPQWFDYKFEKGSIITIKNSNMHVDWVGFAFCVAFQIDNRPAVSGSPYRFHSSPLPYPFCLSFESEHTEECFDMPLSLERNKVAGSNYIWVIYISREHCHFVKTGAQITFKAGEDGHGLIMKKWGFRVLTKKGLKRTSETQLPMPFIENVGQRSRRVEPKIKLPYNWSVSDEDEVENEEAKGKEINLFNLGLLTGRLH</sequence>
<evidence type="ECO:0000259" key="8">
    <source>
        <dbReference type="PROSITE" id="PS50104"/>
    </source>
</evidence>
<dbReference type="InterPro" id="IPR058192">
    <property type="entry name" value="WHD_ROQ1-like"/>
</dbReference>
<dbReference type="InterPro" id="IPR027417">
    <property type="entry name" value="P-loop_NTPase"/>
</dbReference>
<keyword evidence="3" id="KW-0677">Repeat</keyword>
<dbReference type="InterPro" id="IPR044974">
    <property type="entry name" value="Disease_R_plants"/>
</dbReference>
<dbReference type="GO" id="GO:0061809">
    <property type="term" value="F:NAD+ nucleosidase activity, cyclic ADP-ribose generating"/>
    <property type="evidence" value="ECO:0007669"/>
    <property type="project" value="UniProtKB-EC"/>
</dbReference>
<dbReference type="Proteomes" id="UP000002051">
    <property type="component" value="Chromosome 5"/>
</dbReference>
<dbReference type="InterPro" id="IPR036390">
    <property type="entry name" value="WH_DNA-bd_sf"/>
</dbReference>
<dbReference type="SUPFAM" id="SSF46785">
    <property type="entry name" value="Winged helix' DNA-binding domain"/>
    <property type="match status" value="1"/>
</dbReference>
<dbReference type="InterPro" id="IPR003591">
    <property type="entry name" value="Leu-rich_rpt_typical-subtyp"/>
</dbReference>
<dbReference type="InterPro" id="IPR011713">
    <property type="entry name" value="Leu-rich_rpt_3"/>
</dbReference>
<dbReference type="PANTHER" id="PTHR11017:SF290">
    <property type="entry name" value="ADP-RIBOSYL CYCLASE_CYCLIC ADP-RIBOSE HYDROLASE"/>
    <property type="match status" value="1"/>
</dbReference>
<dbReference type="Pfam" id="PF01582">
    <property type="entry name" value="TIR"/>
    <property type="match status" value="1"/>
</dbReference>
<dbReference type="Gene3D" id="3.40.50.300">
    <property type="entry name" value="P-loop containing nucleotide triphosphate hydrolases"/>
    <property type="match status" value="1"/>
</dbReference>
<dbReference type="PaxDb" id="3880-AES93615"/>
<dbReference type="PROSITE" id="PS50104">
    <property type="entry name" value="TIR"/>
    <property type="match status" value="1"/>
</dbReference>
<dbReference type="SUPFAM" id="SSF52540">
    <property type="entry name" value="P-loop containing nucleoside triphosphate hydrolases"/>
    <property type="match status" value="1"/>
</dbReference>
<dbReference type="PANTHER" id="PTHR11017">
    <property type="entry name" value="LEUCINE-RICH REPEAT-CONTAINING PROTEIN"/>
    <property type="match status" value="1"/>
</dbReference>
<accession>G7K107</accession>
<proteinExistence type="predicted"/>
<dbReference type="SMART" id="SM00255">
    <property type="entry name" value="TIR"/>
    <property type="match status" value="1"/>
</dbReference>
<evidence type="ECO:0000313" key="11">
    <source>
        <dbReference type="Proteomes" id="UP000002051"/>
    </source>
</evidence>
<feature type="domain" description="TIR" evidence="8">
    <location>
        <begin position="23"/>
        <end position="186"/>
    </location>
</feature>
<evidence type="ECO:0000313" key="10">
    <source>
        <dbReference type="EnsemblPlants" id="AES93615"/>
    </source>
</evidence>
<keyword evidence="4" id="KW-0378">Hydrolase</keyword>
<dbReference type="EMBL" id="CM001221">
    <property type="protein sequence ID" value="AES93615.1"/>
    <property type="molecule type" value="Genomic_DNA"/>
</dbReference>
<keyword evidence="11" id="KW-1185">Reference proteome</keyword>
<evidence type="ECO:0000313" key="9">
    <source>
        <dbReference type="EMBL" id="AES93615.1"/>
    </source>
</evidence>
<dbReference type="Pfam" id="PF00931">
    <property type="entry name" value="NB-ARC"/>
    <property type="match status" value="1"/>
</dbReference>
<dbReference type="Pfam" id="PF20160">
    <property type="entry name" value="C-JID"/>
    <property type="match status" value="1"/>
</dbReference>
<evidence type="ECO:0000256" key="1">
    <source>
        <dbReference type="ARBA" id="ARBA00011982"/>
    </source>
</evidence>
<dbReference type="InterPro" id="IPR001611">
    <property type="entry name" value="Leu-rich_rpt"/>
</dbReference>
<evidence type="ECO:0000256" key="4">
    <source>
        <dbReference type="ARBA" id="ARBA00022801"/>
    </source>
</evidence>
<dbReference type="InterPro" id="IPR045344">
    <property type="entry name" value="C-JID"/>
</dbReference>
<dbReference type="Gene3D" id="3.80.10.10">
    <property type="entry name" value="Ribonuclease Inhibitor"/>
    <property type="match status" value="2"/>
</dbReference>
<dbReference type="SUPFAM" id="SSF52058">
    <property type="entry name" value="L domain-like"/>
    <property type="match status" value="1"/>
</dbReference>
<dbReference type="Gene3D" id="3.40.50.10140">
    <property type="entry name" value="Toll/interleukin-1 receptor homology (TIR) domain"/>
    <property type="match status" value="1"/>
</dbReference>
<dbReference type="HOGENOM" id="CLU_001561_0_2_1"/>
<evidence type="ECO:0000256" key="3">
    <source>
        <dbReference type="ARBA" id="ARBA00022737"/>
    </source>
</evidence>
<dbReference type="GO" id="GO:0006952">
    <property type="term" value="P:defense response"/>
    <property type="evidence" value="ECO:0007669"/>
    <property type="project" value="UniProtKB-KW"/>
</dbReference>
<dbReference type="AlphaFoldDB" id="G7K107"/>
<dbReference type="SMART" id="SM00369">
    <property type="entry name" value="LRR_TYP"/>
    <property type="match status" value="2"/>
</dbReference>
<organism evidence="9 11">
    <name type="scientific">Medicago truncatula</name>
    <name type="common">Barrel medic</name>
    <name type="synonym">Medicago tribuloides</name>
    <dbReference type="NCBI Taxonomy" id="3880"/>
    <lineage>
        <taxon>Eukaryota</taxon>
        <taxon>Viridiplantae</taxon>
        <taxon>Streptophyta</taxon>
        <taxon>Embryophyta</taxon>
        <taxon>Tracheophyta</taxon>
        <taxon>Spermatophyta</taxon>
        <taxon>Magnoliopsida</taxon>
        <taxon>eudicotyledons</taxon>
        <taxon>Gunneridae</taxon>
        <taxon>Pentapetalae</taxon>
        <taxon>rosids</taxon>
        <taxon>fabids</taxon>
        <taxon>Fabales</taxon>
        <taxon>Fabaceae</taxon>
        <taxon>Papilionoideae</taxon>
        <taxon>50 kb inversion clade</taxon>
        <taxon>NPAAA clade</taxon>
        <taxon>Hologalegina</taxon>
        <taxon>IRL clade</taxon>
        <taxon>Trifolieae</taxon>
        <taxon>Medicago</taxon>
    </lineage>
</organism>
<dbReference type="InterPro" id="IPR035897">
    <property type="entry name" value="Toll_tir_struct_dom_sf"/>
</dbReference>
<dbReference type="InterPro" id="IPR000157">
    <property type="entry name" value="TIR_dom"/>
</dbReference>
<keyword evidence="5" id="KW-0611">Plant defense</keyword>
<evidence type="ECO:0000256" key="5">
    <source>
        <dbReference type="ARBA" id="ARBA00022821"/>
    </source>
</evidence>
<comment type="catalytic activity">
    <reaction evidence="7">
        <text>NAD(+) + H2O = ADP-D-ribose + nicotinamide + H(+)</text>
        <dbReference type="Rhea" id="RHEA:16301"/>
        <dbReference type="ChEBI" id="CHEBI:15377"/>
        <dbReference type="ChEBI" id="CHEBI:15378"/>
        <dbReference type="ChEBI" id="CHEBI:17154"/>
        <dbReference type="ChEBI" id="CHEBI:57540"/>
        <dbReference type="ChEBI" id="CHEBI:57967"/>
        <dbReference type="EC" id="3.2.2.6"/>
    </reaction>
    <physiologicalReaction direction="left-to-right" evidence="7">
        <dbReference type="Rhea" id="RHEA:16302"/>
    </physiologicalReaction>
</comment>
<keyword evidence="2" id="KW-0433">Leucine-rich repeat</keyword>
<dbReference type="OMA" id="ISKHEPH"/>
<dbReference type="FunFam" id="3.40.50.10140:FF:000007">
    <property type="entry name" value="Disease resistance protein (TIR-NBS-LRR class)"/>
    <property type="match status" value="1"/>
</dbReference>
<protein>
    <recommendedName>
        <fullName evidence="1">ADP-ribosyl cyclase/cyclic ADP-ribose hydrolase</fullName>
        <ecNumber evidence="1">3.2.2.6</ecNumber>
    </recommendedName>
</protein>
<evidence type="ECO:0000256" key="7">
    <source>
        <dbReference type="ARBA" id="ARBA00047304"/>
    </source>
</evidence>
<dbReference type="GO" id="GO:0007165">
    <property type="term" value="P:signal transduction"/>
    <property type="evidence" value="ECO:0007669"/>
    <property type="project" value="InterPro"/>
</dbReference>
<dbReference type="Pfam" id="PF07725">
    <property type="entry name" value="LRR_3"/>
    <property type="match status" value="1"/>
</dbReference>
<reference evidence="9 11" key="2">
    <citation type="journal article" date="2014" name="BMC Genomics">
        <title>An improved genome release (version Mt4.0) for the model legume Medicago truncatula.</title>
        <authorList>
            <person name="Tang H."/>
            <person name="Krishnakumar V."/>
            <person name="Bidwell S."/>
            <person name="Rosen B."/>
            <person name="Chan A."/>
            <person name="Zhou S."/>
            <person name="Gentzbittel L."/>
            <person name="Childs K.L."/>
            <person name="Yandell M."/>
            <person name="Gundlach H."/>
            <person name="Mayer K.F."/>
            <person name="Schwartz D.C."/>
            <person name="Town C.D."/>
        </authorList>
    </citation>
    <scope>GENOME REANNOTATION</scope>
    <source>
        <strain evidence="10 11">cv. Jemalong A17</strain>
    </source>
</reference>
<evidence type="ECO:0000256" key="2">
    <source>
        <dbReference type="ARBA" id="ARBA00022614"/>
    </source>
</evidence>
<dbReference type="SUPFAM" id="SSF52200">
    <property type="entry name" value="Toll/Interleukin receptor TIR domain"/>
    <property type="match status" value="1"/>
</dbReference>
<dbReference type="GO" id="GO:0043531">
    <property type="term" value="F:ADP binding"/>
    <property type="evidence" value="ECO:0007669"/>
    <property type="project" value="InterPro"/>
</dbReference>
<dbReference type="InterPro" id="IPR032675">
    <property type="entry name" value="LRR_dom_sf"/>
</dbReference>
<dbReference type="EnsemblPlants" id="AES93615">
    <property type="protein sequence ID" value="AES93615"/>
    <property type="gene ID" value="MTR_5g005550"/>
</dbReference>
<dbReference type="Pfam" id="PF23282">
    <property type="entry name" value="WHD_ROQ1"/>
    <property type="match status" value="1"/>
</dbReference>
<dbReference type="eggNOG" id="ENOG502R41B">
    <property type="taxonomic scope" value="Eukaryota"/>
</dbReference>
<dbReference type="InterPro" id="IPR002182">
    <property type="entry name" value="NB-ARC"/>
</dbReference>
<dbReference type="EC" id="3.2.2.6" evidence="1"/>
<keyword evidence="6" id="KW-0520">NAD</keyword>
<reference evidence="9 11" key="1">
    <citation type="journal article" date="2011" name="Nature">
        <title>The Medicago genome provides insight into the evolution of rhizobial symbioses.</title>
        <authorList>
            <person name="Young N.D."/>
            <person name="Debelle F."/>
            <person name="Oldroyd G.E."/>
            <person name="Geurts R."/>
            <person name="Cannon S.B."/>
            <person name="Udvardi M.K."/>
            <person name="Benedito V.A."/>
            <person name="Mayer K.F."/>
            <person name="Gouzy J."/>
            <person name="Schoof H."/>
            <person name="Van de Peer Y."/>
            <person name="Proost S."/>
            <person name="Cook D.R."/>
            <person name="Meyers B.C."/>
            <person name="Spannagl M."/>
            <person name="Cheung F."/>
            <person name="De Mita S."/>
            <person name="Krishnakumar V."/>
            <person name="Gundlach H."/>
            <person name="Zhou S."/>
            <person name="Mudge J."/>
            <person name="Bharti A.K."/>
            <person name="Murray J.D."/>
            <person name="Naoumkina M.A."/>
            <person name="Rosen B."/>
            <person name="Silverstein K.A."/>
            <person name="Tang H."/>
            <person name="Rombauts S."/>
            <person name="Zhao P.X."/>
            <person name="Zhou P."/>
            <person name="Barbe V."/>
            <person name="Bardou P."/>
            <person name="Bechner M."/>
            <person name="Bellec A."/>
            <person name="Berger A."/>
            <person name="Berges H."/>
            <person name="Bidwell S."/>
            <person name="Bisseling T."/>
            <person name="Choisne N."/>
            <person name="Couloux A."/>
            <person name="Denny R."/>
            <person name="Deshpande S."/>
            <person name="Dai X."/>
            <person name="Doyle J.J."/>
            <person name="Dudez A.M."/>
            <person name="Farmer A.D."/>
            <person name="Fouteau S."/>
            <person name="Franken C."/>
            <person name="Gibelin C."/>
            <person name="Gish J."/>
            <person name="Goldstein S."/>
            <person name="Gonzalez A.J."/>
            <person name="Green P.J."/>
            <person name="Hallab A."/>
            <person name="Hartog M."/>
            <person name="Hua A."/>
            <person name="Humphray S.J."/>
            <person name="Jeong D.H."/>
            <person name="Jing Y."/>
            <person name="Jocker A."/>
            <person name="Kenton S.M."/>
            <person name="Kim D.J."/>
            <person name="Klee K."/>
            <person name="Lai H."/>
            <person name="Lang C."/>
            <person name="Lin S."/>
            <person name="Macmil S.L."/>
            <person name="Magdelenat G."/>
            <person name="Matthews L."/>
            <person name="McCorrison J."/>
            <person name="Monaghan E.L."/>
            <person name="Mun J.H."/>
            <person name="Najar F.Z."/>
            <person name="Nicholson C."/>
            <person name="Noirot C."/>
            <person name="O'Bleness M."/>
            <person name="Paule C.R."/>
            <person name="Poulain J."/>
            <person name="Prion F."/>
            <person name="Qin B."/>
            <person name="Qu C."/>
            <person name="Retzel E.F."/>
            <person name="Riddle C."/>
            <person name="Sallet E."/>
            <person name="Samain S."/>
            <person name="Samson N."/>
            <person name="Sanders I."/>
            <person name="Saurat O."/>
            <person name="Scarpelli C."/>
            <person name="Schiex T."/>
            <person name="Segurens B."/>
            <person name="Severin A.J."/>
            <person name="Sherrier D.J."/>
            <person name="Shi R."/>
            <person name="Sims S."/>
            <person name="Singer S.R."/>
            <person name="Sinharoy S."/>
            <person name="Sterck L."/>
            <person name="Viollet A."/>
            <person name="Wang B.B."/>
            <person name="Wang K."/>
            <person name="Wang M."/>
            <person name="Wang X."/>
            <person name="Warfsmann J."/>
            <person name="Weissenbach J."/>
            <person name="White D.D."/>
            <person name="White J.D."/>
            <person name="Wiley G.B."/>
            <person name="Wincker P."/>
            <person name="Xing Y."/>
            <person name="Yang L."/>
            <person name="Yao Z."/>
            <person name="Ying F."/>
            <person name="Zhai J."/>
            <person name="Zhou L."/>
            <person name="Zuber A."/>
            <person name="Denarie J."/>
            <person name="Dixon R.A."/>
            <person name="May G.D."/>
            <person name="Schwartz D.C."/>
            <person name="Rogers J."/>
            <person name="Quetier F."/>
            <person name="Town C.D."/>
            <person name="Roe B.A."/>
        </authorList>
    </citation>
    <scope>NUCLEOTIDE SEQUENCE [LARGE SCALE GENOMIC DNA]</scope>
    <source>
        <strain evidence="9">A17</strain>
        <strain evidence="10 11">cv. Jemalong A17</strain>
    </source>
</reference>
<gene>
    <name evidence="9" type="ordered locus">MTR_5g005550</name>
</gene>